<sequence length="351" mass="38247">MQQLTVYLSSILFLPVLLLQTSSAAPDLELVYKLKTSIVKVHALTQGGAHGVGSGVVVAPDVVATNCHVLANASGVNISKFGDSITPVAMYADWVHDVCLLTFQYLDLPPVKLSTTNNLHYGQEVFSIGFPGGLPKPLTTVGKIRALYPYAEDLVIRTDAAFIMGASGSPLFNNAGELIGINTFKSPGKFAYYYSVPVEWVQKLLKNHTANIAVTNAFWDQPTQQQPFFMQVTQPYLHSEWNDLHNIAEAWIAQTPELAEAYFYLASALHGQGKLAEARSAYEQTTALQPAHIEAWQGLAVLAEQSGQSALFEKSMRQLNALDEEAYKAMKSRLSTTARPSNATGESETGH</sequence>
<proteinExistence type="predicted"/>
<dbReference type="EMBL" id="JAVCAP010000001">
    <property type="protein sequence ID" value="MDP8566466.1"/>
    <property type="molecule type" value="Genomic_DNA"/>
</dbReference>
<protein>
    <submittedName>
        <fullName evidence="4">Trypsin-like peptidase domain-containing protein</fullName>
    </submittedName>
</protein>
<feature type="repeat" description="TPR" evidence="1">
    <location>
        <begin position="259"/>
        <end position="292"/>
    </location>
</feature>
<dbReference type="InterPro" id="IPR019734">
    <property type="entry name" value="TPR_rpt"/>
</dbReference>
<evidence type="ECO:0000313" key="4">
    <source>
        <dbReference type="EMBL" id="MDP8566466.1"/>
    </source>
</evidence>
<dbReference type="InterPro" id="IPR011990">
    <property type="entry name" value="TPR-like_helical_dom_sf"/>
</dbReference>
<gene>
    <name evidence="4" type="ORF">Q9291_01265</name>
</gene>
<dbReference type="SUPFAM" id="SSF50494">
    <property type="entry name" value="Trypsin-like serine proteases"/>
    <property type="match status" value="1"/>
</dbReference>
<keyword evidence="3" id="KW-0732">Signal</keyword>
<dbReference type="Pfam" id="PF13428">
    <property type="entry name" value="TPR_14"/>
    <property type="match status" value="1"/>
</dbReference>
<name>A0ABT9JPG1_9PROT</name>
<dbReference type="Proteomes" id="UP001225906">
    <property type="component" value="Unassembled WGS sequence"/>
</dbReference>
<feature type="region of interest" description="Disordered" evidence="2">
    <location>
        <begin position="331"/>
        <end position="351"/>
    </location>
</feature>
<evidence type="ECO:0000313" key="5">
    <source>
        <dbReference type="Proteomes" id="UP001225906"/>
    </source>
</evidence>
<evidence type="ECO:0000256" key="1">
    <source>
        <dbReference type="PROSITE-ProRule" id="PRU00339"/>
    </source>
</evidence>
<dbReference type="Gene3D" id="2.40.10.120">
    <property type="match status" value="1"/>
</dbReference>
<dbReference type="SMART" id="SM00028">
    <property type="entry name" value="TPR"/>
    <property type="match status" value="1"/>
</dbReference>
<comment type="caution">
    <text evidence="4">The sequence shown here is derived from an EMBL/GenBank/DDBJ whole genome shotgun (WGS) entry which is preliminary data.</text>
</comment>
<evidence type="ECO:0000256" key="3">
    <source>
        <dbReference type="SAM" id="SignalP"/>
    </source>
</evidence>
<feature type="compositionally biased region" description="Polar residues" evidence="2">
    <location>
        <begin position="333"/>
        <end position="351"/>
    </location>
</feature>
<dbReference type="InterPro" id="IPR009003">
    <property type="entry name" value="Peptidase_S1_PA"/>
</dbReference>
<feature type="signal peptide" evidence="3">
    <location>
        <begin position="1"/>
        <end position="24"/>
    </location>
</feature>
<dbReference type="PANTHER" id="PTHR43019:SF23">
    <property type="entry name" value="PROTEASE DO-LIKE 5, CHLOROPLASTIC"/>
    <property type="match status" value="1"/>
</dbReference>
<dbReference type="PROSITE" id="PS50005">
    <property type="entry name" value="TPR"/>
    <property type="match status" value="1"/>
</dbReference>
<reference evidence="5" key="1">
    <citation type="journal article" date="2019" name="Int. J. Syst. Evol. Microbiol.">
        <title>The Global Catalogue of Microorganisms (GCM) 10K type strain sequencing project: providing services to taxonomists for standard genome sequencing and annotation.</title>
        <authorList>
            <consortium name="The Broad Institute Genomics Platform"/>
            <consortium name="The Broad Institute Genome Sequencing Center for Infectious Disease"/>
            <person name="Wu L."/>
            <person name="Ma J."/>
        </authorList>
    </citation>
    <scope>NUCLEOTIDE SEQUENCE [LARGE SCALE GENOMIC DNA]</scope>
    <source>
        <strain evidence="5">VKM B-3159</strain>
    </source>
</reference>
<feature type="chain" id="PRO_5046509741" evidence="3">
    <location>
        <begin position="25"/>
        <end position="351"/>
    </location>
</feature>
<accession>A0ABT9JPG1</accession>
<dbReference type="RefSeq" id="WP_306388166.1">
    <property type="nucleotide sequence ID" value="NZ_JAVCAP010000001.1"/>
</dbReference>
<dbReference type="PANTHER" id="PTHR43019">
    <property type="entry name" value="SERINE ENDOPROTEASE DEGS"/>
    <property type="match status" value="1"/>
</dbReference>
<dbReference type="Pfam" id="PF13365">
    <property type="entry name" value="Trypsin_2"/>
    <property type="match status" value="1"/>
</dbReference>
<evidence type="ECO:0000256" key="2">
    <source>
        <dbReference type="SAM" id="MobiDB-lite"/>
    </source>
</evidence>
<dbReference type="SUPFAM" id="SSF48452">
    <property type="entry name" value="TPR-like"/>
    <property type="match status" value="1"/>
</dbReference>
<organism evidence="4 5">
    <name type="scientific">Methylophilus aquaticus</name>
    <dbReference type="NCBI Taxonomy" id="1971610"/>
    <lineage>
        <taxon>Bacteria</taxon>
        <taxon>Pseudomonadati</taxon>
        <taxon>Pseudomonadota</taxon>
        <taxon>Betaproteobacteria</taxon>
        <taxon>Nitrosomonadales</taxon>
        <taxon>Methylophilaceae</taxon>
        <taxon>Methylophilus</taxon>
    </lineage>
</organism>
<keyword evidence="5" id="KW-1185">Reference proteome</keyword>
<dbReference type="Gene3D" id="1.25.40.10">
    <property type="entry name" value="Tetratricopeptide repeat domain"/>
    <property type="match status" value="1"/>
</dbReference>
<keyword evidence="1" id="KW-0802">TPR repeat</keyword>